<protein>
    <submittedName>
        <fullName evidence="2">Uncharacterized protein</fullName>
    </submittedName>
</protein>
<evidence type="ECO:0000313" key="2">
    <source>
        <dbReference type="EMBL" id="RFT42275.1"/>
    </source>
</evidence>
<comment type="caution">
    <text evidence="2">The sequence shown here is derived from an EMBL/GenBank/DDBJ whole genome shotgun (WGS) entry which is preliminary data.</text>
</comment>
<proteinExistence type="predicted"/>
<evidence type="ECO:0000256" key="1">
    <source>
        <dbReference type="SAM" id="MobiDB-lite"/>
    </source>
</evidence>
<organism evidence="2 3">
    <name type="scientific">Cutibacterium avidum</name>
    <dbReference type="NCBI Taxonomy" id="33010"/>
    <lineage>
        <taxon>Bacteria</taxon>
        <taxon>Bacillati</taxon>
        <taxon>Actinomycetota</taxon>
        <taxon>Actinomycetes</taxon>
        <taxon>Propionibacteriales</taxon>
        <taxon>Propionibacteriaceae</taxon>
        <taxon>Cutibacterium</taxon>
    </lineage>
</organism>
<evidence type="ECO:0000313" key="3">
    <source>
        <dbReference type="Proteomes" id="UP000259211"/>
    </source>
</evidence>
<accession>A0A3E2DA46</accession>
<dbReference type="RefSeq" id="WP_117189748.1">
    <property type="nucleotide sequence ID" value="NZ_NOWI01000011.1"/>
</dbReference>
<feature type="compositionally biased region" description="Low complexity" evidence="1">
    <location>
        <begin position="97"/>
        <end position="106"/>
    </location>
</feature>
<feature type="compositionally biased region" description="Acidic residues" evidence="1">
    <location>
        <begin position="87"/>
        <end position="96"/>
    </location>
</feature>
<feature type="region of interest" description="Disordered" evidence="1">
    <location>
        <begin position="48"/>
        <end position="142"/>
    </location>
</feature>
<reference evidence="2 3" key="1">
    <citation type="submission" date="2017-07" db="EMBL/GenBank/DDBJ databases">
        <authorList>
            <person name="Sun Z.S."/>
            <person name="Albrecht U."/>
            <person name="Echele G."/>
            <person name="Lee C.C."/>
        </authorList>
    </citation>
    <scope>NUCLEOTIDE SEQUENCE [LARGE SCALE GENOMIC DNA]</scope>
    <source>
        <strain evidence="2 3">P16-029</strain>
    </source>
</reference>
<dbReference type="EMBL" id="NOWI01000011">
    <property type="protein sequence ID" value="RFT42275.1"/>
    <property type="molecule type" value="Genomic_DNA"/>
</dbReference>
<dbReference type="AlphaFoldDB" id="A0A3E2DA46"/>
<dbReference type="Proteomes" id="UP000259211">
    <property type="component" value="Unassembled WGS sequence"/>
</dbReference>
<sequence>MRCHGIAPYRCHDRVADTSVATWLACQDSVSESLRALIRESIERDGYLDLANRPLAQQPRKGRPPAEPAGTAPVVQAAPIPVVDGSQDAEETDEIESPAASTSSPAPSRPDPDAESDDVERPPATDDDDQVSDIGISEAGKQFSVDDINELLRSSRQ</sequence>
<gene>
    <name evidence="2" type="ORF">CHT91_11490</name>
</gene>
<name>A0A3E2DA46_9ACTN</name>
<feature type="compositionally biased region" description="Low complexity" evidence="1">
    <location>
        <begin position="72"/>
        <end position="83"/>
    </location>
</feature>